<evidence type="ECO:0000256" key="1">
    <source>
        <dbReference type="SAM" id="Phobius"/>
    </source>
</evidence>
<evidence type="ECO:0000313" key="4">
    <source>
        <dbReference type="Proteomes" id="UP000035579"/>
    </source>
</evidence>
<dbReference type="RefSeq" id="WP_047853795.1">
    <property type="nucleotide sequence ID" value="NZ_CP011509.1"/>
</dbReference>
<sequence>MSAPTSASTSAPASAPALHATPAAGAVLREQVSVVGLALRVPALGALALLLLATALTLRHRLDTGEPLDFRPELTLLPSFAGLLLPLAVWKGEPRFGPAFFWTLPVERRQHALTKVLAGWLWLMAAVALFLLWMLGLTLLTGGNVLGEVTLRMVDSTRDVPGIGAVAETLRTVRWKPRPVLWLVSFTSSSALYLFGSAMALGLRHPLRWVAGFISSVVLTLTLAQLLRVNWFFDEFAPGLEPLLVGRYGLDALLSARTESLSGEVRLPGGEVVNAWWGLPDVGDWALATLLWTGAVLALLWAAASRHREQRPR</sequence>
<feature type="transmembrane region" description="Helical" evidence="1">
    <location>
        <begin position="285"/>
        <end position="304"/>
    </location>
</feature>
<feature type="transmembrane region" description="Helical" evidence="1">
    <location>
        <begin position="180"/>
        <end position="203"/>
    </location>
</feature>
<evidence type="ECO:0000313" key="5">
    <source>
        <dbReference type="Proteomes" id="UP000256345"/>
    </source>
</evidence>
<proteinExistence type="predicted"/>
<name>A0AAC8TA25_9BACT</name>
<dbReference type="Proteomes" id="UP000256345">
    <property type="component" value="Unassembled WGS sequence"/>
</dbReference>
<dbReference type="KEGG" id="age:AA314_00038"/>
<dbReference type="AlphaFoldDB" id="A0AAC8TA25"/>
<reference evidence="2 4" key="1">
    <citation type="submission" date="2015-05" db="EMBL/GenBank/DDBJ databases">
        <title>Genome assembly of Archangium gephyra DSM 2261.</title>
        <authorList>
            <person name="Sharma G."/>
            <person name="Subramanian S."/>
        </authorList>
    </citation>
    <scope>NUCLEOTIDE SEQUENCE [LARGE SCALE GENOMIC DNA]</scope>
    <source>
        <strain evidence="2 4">DSM 2261</strain>
    </source>
</reference>
<dbReference type="EMBL" id="QUMU01000021">
    <property type="protein sequence ID" value="REG20488.1"/>
    <property type="molecule type" value="Genomic_DNA"/>
</dbReference>
<dbReference type="Proteomes" id="UP000035579">
    <property type="component" value="Chromosome"/>
</dbReference>
<keyword evidence="1" id="KW-1133">Transmembrane helix</keyword>
<gene>
    <name evidence="2" type="ORF">AA314_00038</name>
    <name evidence="3" type="ORF">ATI61_12153</name>
</gene>
<reference evidence="3 5" key="2">
    <citation type="submission" date="2018-08" db="EMBL/GenBank/DDBJ databases">
        <title>Genomic Encyclopedia of Archaeal and Bacterial Type Strains, Phase II (KMG-II): from individual species to whole genera.</title>
        <authorList>
            <person name="Goeker M."/>
        </authorList>
    </citation>
    <scope>NUCLEOTIDE SEQUENCE [LARGE SCALE GENOMIC DNA]</scope>
    <source>
        <strain evidence="3 5">DSM 2261</strain>
    </source>
</reference>
<organism evidence="2 4">
    <name type="scientific">Archangium gephyra</name>
    <dbReference type="NCBI Taxonomy" id="48"/>
    <lineage>
        <taxon>Bacteria</taxon>
        <taxon>Pseudomonadati</taxon>
        <taxon>Myxococcota</taxon>
        <taxon>Myxococcia</taxon>
        <taxon>Myxococcales</taxon>
        <taxon>Cystobacterineae</taxon>
        <taxon>Archangiaceae</taxon>
        <taxon>Archangium</taxon>
    </lineage>
</organism>
<evidence type="ECO:0000313" key="3">
    <source>
        <dbReference type="EMBL" id="REG20488.1"/>
    </source>
</evidence>
<keyword evidence="1" id="KW-0472">Membrane</keyword>
<evidence type="ECO:0000313" key="2">
    <source>
        <dbReference type="EMBL" id="AKI98411.1"/>
    </source>
</evidence>
<accession>A0AAC8TA25</accession>
<protein>
    <submittedName>
        <fullName evidence="2">Uncharacterized protein</fullName>
    </submittedName>
</protein>
<keyword evidence="5" id="KW-1185">Reference proteome</keyword>
<feature type="transmembrane region" description="Helical" evidence="1">
    <location>
        <begin position="117"/>
        <end position="140"/>
    </location>
</feature>
<feature type="transmembrane region" description="Helical" evidence="1">
    <location>
        <begin position="210"/>
        <end position="233"/>
    </location>
</feature>
<dbReference type="EMBL" id="CP011509">
    <property type="protein sequence ID" value="AKI98411.1"/>
    <property type="molecule type" value="Genomic_DNA"/>
</dbReference>
<feature type="transmembrane region" description="Helical" evidence="1">
    <location>
        <begin position="37"/>
        <end position="58"/>
    </location>
</feature>
<keyword evidence="1" id="KW-0812">Transmembrane</keyword>